<dbReference type="RefSeq" id="WP_038091895.1">
    <property type="nucleotide sequence ID" value="NZ_JMIR01000031.1"/>
</dbReference>
<comment type="caution">
    <text evidence="2">The sequence shown here is derived from an EMBL/GenBank/DDBJ whole genome shotgun (WGS) entry which is preliminary data.</text>
</comment>
<accession>A0A074M746</accession>
<feature type="transmembrane region" description="Helical" evidence="1">
    <location>
        <begin position="96"/>
        <end position="116"/>
    </location>
</feature>
<keyword evidence="1" id="KW-1133">Transmembrane helix</keyword>
<feature type="transmembrane region" description="Helical" evidence="1">
    <location>
        <begin position="70"/>
        <end position="89"/>
    </location>
</feature>
<reference evidence="2 3" key="1">
    <citation type="journal article" date="2013" name="Int. J. Syst. Evol. Microbiol.">
        <title>Tumebacillus flagellatus sp. nov., an alpha-amylase/pullulanase-producing bacterium isolated from cassava wastewater.</title>
        <authorList>
            <person name="Wang Q."/>
            <person name="Xie N."/>
            <person name="Qin Y."/>
            <person name="Shen N."/>
            <person name="Zhu J."/>
            <person name="Mi H."/>
            <person name="Huang R."/>
        </authorList>
    </citation>
    <scope>NUCLEOTIDE SEQUENCE [LARGE SCALE GENOMIC DNA]</scope>
    <source>
        <strain evidence="2 3">GST4</strain>
    </source>
</reference>
<dbReference type="NCBIfam" id="NF041644">
    <property type="entry name" value="CBO0543_fam"/>
    <property type="match status" value="1"/>
</dbReference>
<dbReference type="InterPro" id="IPR048147">
    <property type="entry name" value="CBO0543-like"/>
</dbReference>
<proteinExistence type="predicted"/>
<protein>
    <submittedName>
        <fullName evidence="2">Uncharacterized protein</fullName>
    </submittedName>
</protein>
<dbReference type="AlphaFoldDB" id="A0A074M746"/>
<evidence type="ECO:0000313" key="2">
    <source>
        <dbReference type="EMBL" id="KEO81832.1"/>
    </source>
</evidence>
<organism evidence="2 3">
    <name type="scientific">Tumebacillus flagellatus</name>
    <dbReference type="NCBI Taxonomy" id="1157490"/>
    <lineage>
        <taxon>Bacteria</taxon>
        <taxon>Bacillati</taxon>
        <taxon>Bacillota</taxon>
        <taxon>Bacilli</taxon>
        <taxon>Bacillales</taxon>
        <taxon>Alicyclobacillaceae</taxon>
        <taxon>Tumebacillus</taxon>
    </lineage>
</organism>
<dbReference type="Proteomes" id="UP000027931">
    <property type="component" value="Unassembled WGS sequence"/>
</dbReference>
<gene>
    <name evidence="2" type="ORF">EL26_18495</name>
</gene>
<keyword evidence="1" id="KW-0812">Transmembrane</keyword>
<feature type="transmembrane region" description="Helical" evidence="1">
    <location>
        <begin position="6"/>
        <end position="24"/>
    </location>
</feature>
<feature type="transmembrane region" description="Helical" evidence="1">
    <location>
        <begin position="31"/>
        <end position="50"/>
    </location>
</feature>
<dbReference type="OrthoDB" id="2664017at2"/>
<keyword evidence="3" id="KW-1185">Reference proteome</keyword>
<evidence type="ECO:0000256" key="1">
    <source>
        <dbReference type="SAM" id="Phobius"/>
    </source>
</evidence>
<dbReference type="EMBL" id="JMIR01000031">
    <property type="protein sequence ID" value="KEO81832.1"/>
    <property type="molecule type" value="Genomic_DNA"/>
</dbReference>
<sequence>MSLERWVLVASGVVSLLLWFLLVPRNKIREALMAGFFYQMLGWMVELIVVQMRWVEYPVREFPHATRINYTLFTIAYPTVVMLAVLYAPRTRWQNLLFLLLAGAGLATFADLVEIYTSLSAYRHWNWFASWVAFFMKIALTYVFTEWYRQGLVQEKKAQTP</sequence>
<keyword evidence="1" id="KW-0472">Membrane</keyword>
<dbReference type="STRING" id="1157490.EL26_18495"/>
<name>A0A074M746_9BACL</name>
<feature type="transmembrane region" description="Helical" evidence="1">
    <location>
        <begin position="128"/>
        <end position="148"/>
    </location>
</feature>
<evidence type="ECO:0000313" key="3">
    <source>
        <dbReference type="Proteomes" id="UP000027931"/>
    </source>
</evidence>